<gene>
    <name evidence="4" type="ORF">AUJ66_01275</name>
</gene>
<dbReference type="EMBL" id="MNUO01000018">
    <property type="protein sequence ID" value="OIN98284.1"/>
    <property type="molecule type" value="Genomic_DNA"/>
</dbReference>
<dbReference type="InterPro" id="IPR005835">
    <property type="entry name" value="NTP_transferase_dom"/>
</dbReference>
<proteinExistence type="inferred from homology"/>
<organism evidence="4 5">
    <name type="scientific">Candidatus Desantisbacteria bacterium CG1_02_38_46</name>
    <dbReference type="NCBI Taxonomy" id="1817893"/>
    <lineage>
        <taxon>Bacteria</taxon>
        <taxon>Candidatus Desantisiibacteriota</taxon>
    </lineage>
</organism>
<sequence>MRAIVMCGGIGTRLRPLTYTIPKPMVPVANKPVLEYTIELLRSHGIKDIIMNLHFKPKIIKNYFRNGEQWGVNITYSFERKPWGTAGGVKKAEDFFKKGTFLVMSGDGLANTNLTKLLKFHKQKAGIGTIVLKEVSARLEYGIAAVSKGGEISHFLEKPGWGEVFHGMAGGINTGIYVLEPEVLKYIPRNKEFDFAKNLFPLLLKKKKKIYGYYTTDYWCDIGNLLQYRMAHKDILEGKVRVKIGGTRRWVGISGKFGGRGQAWIGEGCEIDSSAFLSSPLIIGKNCRVKKNVKISGATVLGNNSFVDEGAILQDCIIWDDAYIGKGVRIKNCIIGKNARVIESISMFDGIVQLGGGEK</sequence>
<dbReference type="Gene3D" id="2.160.10.10">
    <property type="entry name" value="Hexapeptide repeat proteins"/>
    <property type="match status" value="1"/>
</dbReference>
<dbReference type="Pfam" id="PF00483">
    <property type="entry name" value="NTP_transferase"/>
    <property type="match status" value="1"/>
</dbReference>
<dbReference type="CDD" id="cd04181">
    <property type="entry name" value="NTP_transferase"/>
    <property type="match status" value="1"/>
</dbReference>
<reference evidence="4 5" key="1">
    <citation type="journal article" date="2016" name="Environ. Microbiol.">
        <title>Genomic resolution of a cold subsurface aquifer community provides metabolic insights for novel microbes adapted to high CO concentrations.</title>
        <authorList>
            <person name="Probst A.J."/>
            <person name="Castelle C.J."/>
            <person name="Singh A."/>
            <person name="Brown C.T."/>
            <person name="Anantharaman K."/>
            <person name="Sharon I."/>
            <person name="Hug L.A."/>
            <person name="Burstein D."/>
            <person name="Emerson J.B."/>
            <person name="Thomas B.C."/>
            <person name="Banfield J.F."/>
        </authorList>
    </citation>
    <scope>NUCLEOTIDE SEQUENCE [LARGE SCALE GENOMIC DNA]</scope>
    <source>
        <strain evidence="4">CG1_02_38_46</strain>
    </source>
</reference>
<feature type="domain" description="Mannose-1-phosphate guanyltransferase C-terminal" evidence="3">
    <location>
        <begin position="261"/>
        <end position="349"/>
    </location>
</feature>
<accession>A0A1J4SI27</accession>
<evidence type="ECO:0000259" key="3">
    <source>
        <dbReference type="Pfam" id="PF25087"/>
    </source>
</evidence>
<evidence type="ECO:0000259" key="2">
    <source>
        <dbReference type="Pfam" id="PF00483"/>
    </source>
</evidence>
<dbReference type="Pfam" id="PF25087">
    <property type="entry name" value="GMPPB_C"/>
    <property type="match status" value="1"/>
</dbReference>
<evidence type="ECO:0000256" key="1">
    <source>
        <dbReference type="ARBA" id="ARBA00007274"/>
    </source>
</evidence>
<protein>
    <submittedName>
        <fullName evidence="4">Uncharacterized protein</fullName>
    </submittedName>
</protein>
<name>A0A1J4SI27_9BACT</name>
<dbReference type="AlphaFoldDB" id="A0A1J4SI27"/>
<dbReference type="InterPro" id="IPR050486">
    <property type="entry name" value="Mannose-1P_guanyltransferase"/>
</dbReference>
<dbReference type="SUPFAM" id="SSF53448">
    <property type="entry name" value="Nucleotide-diphospho-sugar transferases"/>
    <property type="match status" value="1"/>
</dbReference>
<feature type="domain" description="Nucleotidyl transferase" evidence="2">
    <location>
        <begin position="3"/>
        <end position="237"/>
    </location>
</feature>
<evidence type="ECO:0000313" key="4">
    <source>
        <dbReference type="EMBL" id="OIN98284.1"/>
    </source>
</evidence>
<dbReference type="InterPro" id="IPR029044">
    <property type="entry name" value="Nucleotide-diphossugar_trans"/>
</dbReference>
<dbReference type="Proteomes" id="UP000182278">
    <property type="component" value="Unassembled WGS sequence"/>
</dbReference>
<dbReference type="PANTHER" id="PTHR22572">
    <property type="entry name" value="SUGAR-1-PHOSPHATE GUANYL TRANSFERASE"/>
    <property type="match status" value="1"/>
</dbReference>
<comment type="caution">
    <text evidence="4">The sequence shown here is derived from an EMBL/GenBank/DDBJ whole genome shotgun (WGS) entry which is preliminary data.</text>
</comment>
<dbReference type="InterPro" id="IPR056729">
    <property type="entry name" value="GMPPB_C"/>
</dbReference>
<comment type="similarity">
    <text evidence="1">Belongs to the transferase hexapeptide repeat family.</text>
</comment>
<dbReference type="Gene3D" id="3.90.550.10">
    <property type="entry name" value="Spore Coat Polysaccharide Biosynthesis Protein SpsA, Chain A"/>
    <property type="match status" value="1"/>
</dbReference>
<evidence type="ECO:0000313" key="5">
    <source>
        <dbReference type="Proteomes" id="UP000182278"/>
    </source>
</evidence>
<dbReference type="STRING" id="1817893.AUJ66_01275"/>